<dbReference type="Gene3D" id="3.10.105.10">
    <property type="entry name" value="Dipeptide-binding Protein, Domain 3"/>
    <property type="match status" value="1"/>
</dbReference>
<dbReference type="PANTHER" id="PTHR30290:SF10">
    <property type="entry name" value="PERIPLASMIC OLIGOPEPTIDE-BINDING PROTEIN-RELATED"/>
    <property type="match status" value="1"/>
</dbReference>
<proteinExistence type="inferred from homology"/>
<dbReference type="RefSeq" id="WP_367626780.1">
    <property type="nucleotide sequence ID" value="NZ_JBFNQD010000025.1"/>
</dbReference>
<dbReference type="EMBL" id="JBFNQD010000025">
    <property type="protein sequence ID" value="MEW9310345.1"/>
    <property type="molecule type" value="Genomic_DNA"/>
</dbReference>
<evidence type="ECO:0000256" key="4">
    <source>
        <dbReference type="ARBA" id="ARBA00022729"/>
    </source>
</evidence>
<evidence type="ECO:0000256" key="3">
    <source>
        <dbReference type="ARBA" id="ARBA00022448"/>
    </source>
</evidence>
<reference evidence="7 8" key="1">
    <citation type="submission" date="2024-07" db="EMBL/GenBank/DDBJ databases">
        <title>Description of Labrys sedimenti sp. nov., isolated from a diclofenac-degrading enrichment culture.</title>
        <authorList>
            <person name="Tancsics A."/>
            <person name="Csepanyi A."/>
        </authorList>
    </citation>
    <scope>NUCLEOTIDE SEQUENCE [LARGE SCALE GENOMIC DNA]</scope>
    <source>
        <strain evidence="7 8">LMG 23578</strain>
    </source>
</reference>
<comment type="similarity">
    <text evidence="2">Belongs to the bacterial solute-binding protein 5 family.</text>
</comment>
<dbReference type="PIRSF" id="PIRSF002741">
    <property type="entry name" value="MppA"/>
    <property type="match status" value="1"/>
</dbReference>
<feature type="chain" id="PRO_5047537326" evidence="5">
    <location>
        <begin position="36"/>
        <end position="592"/>
    </location>
</feature>
<dbReference type="InterPro" id="IPR039424">
    <property type="entry name" value="SBP_5"/>
</dbReference>
<evidence type="ECO:0000256" key="1">
    <source>
        <dbReference type="ARBA" id="ARBA00004418"/>
    </source>
</evidence>
<dbReference type="CDD" id="cd08506">
    <property type="entry name" value="PBP2_clavulanate_OppA2"/>
    <property type="match status" value="1"/>
</dbReference>
<dbReference type="Proteomes" id="UP001555786">
    <property type="component" value="Unassembled WGS sequence"/>
</dbReference>
<protein>
    <submittedName>
        <fullName evidence="7">ABC transporter substrate-binding protein</fullName>
    </submittedName>
</protein>
<dbReference type="InterPro" id="IPR000914">
    <property type="entry name" value="SBP_5_dom"/>
</dbReference>
<organism evidence="7 8">
    <name type="scientific">Labrys neptuniae</name>
    <dbReference type="NCBI Taxonomy" id="376174"/>
    <lineage>
        <taxon>Bacteria</taxon>
        <taxon>Pseudomonadati</taxon>
        <taxon>Pseudomonadota</taxon>
        <taxon>Alphaproteobacteria</taxon>
        <taxon>Hyphomicrobiales</taxon>
        <taxon>Xanthobacteraceae</taxon>
        <taxon>Labrys</taxon>
    </lineage>
</organism>
<feature type="domain" description="Solute-binding protein family 5" evidence="6">
    <location>
        <begin position="93"/>
        <end position="495"/>
    </location>
</feature>
<evidence type="ECO:0000313" key="8">
    <source>
        <dbReference type="Proteomes" id="UP001555786"/>
    </source>
</evidence>
<evidence type="ECO:0000259" key="6">
    <source>
        <dbReference type="Pfam" id="PF00496"/>
    </source>
</evidence>
<comment type="subcellular location">
    <subcellularLocation>
        <location evidence="1">Periplasm</location>
    </subcellularLocation>
</comment>
<sequence length="592" mass="64199">MKSRHFARPWLLGSTSRFSAALLLTGGLALGTAEAADEVPYGGTLRIASLDPDLDAFDPLTGYSTDSWEILRAVTRQLVTYPGASGDIKDDTKLVPDLAESWDVSPDGKTYTFHLRDGITYSGSTTRKITAGDFVYGIKRFCDPNKQVAAINYFNLAFSGFADYCKQFAKVPTGDLAATKAFTDTHDIDGVSAPDDRTLVLRSGSKNYDFLNILSMNFVSPLPPEIASKYFPDSLEFRKNLPSSGPYYVAAYDQGQKLVLKKVANYNHAADPARKAYVDEIVVDFATNTEDAVVQKIRAGEADLSLYLDVPPLAAIRQYQAQKSPYLHASNSGSANFITVNARPEATGPGATALRKLEVRQALAYAVNKAHLVQRQGGSIAALPLGQIITSTILGHEPFDPYATPKSAGDPAKAKELLTKAGYPDGVTLDAVYQTTAQVQAIAVTLKEDLAAAGFTLNLIPVPSSQYRSYIQDPKSHWDIFLGGAFAPDWQGPSTRMLLGGWLNSDASPCGTGNVYAICYSNKELNRLATEAFPSDDPGPVWAKADRLVSADLPWIPLFEKRKVAITSDRIALWTWSSLAVQADITNIALRK</sequence>
<dbReference type="Pfam" id="PF00496">
    <property type="entry name" value="SBP_bac_5"/>
    <property type="match status" value="1"/>
</dbReference>
<dbReference type="InterPro" id="IPR030678">
    <property type="entry name" value="Peptide/Ni-bd"/>
</dbReference>
<feature type="signal peptide" evidence="5">
    <location>
        <begin position="1"/>
        <end position="35"/>
    </location>
</feature>
<accession>A0ABV3PXI7</accession>
<keyword evidence="3" id="KW-0813">Transport</keyword>
<evidence type="ECO:0000256" key="2">
    <source>
        <dbReference type="ARBA" id="ARBA00005695"/>
    </source>
</evidence>
<dbReference type="PANTHER" id="PTHR30290">
    <property type="entry name" value="PERIPLASMIC BINDING COMPONENT OF ABC TRANSPORTER"/>
    <property type="match status" value="1"/>
</dbReference>
<dbReference type="Gene3D" id="3.40.190.10">
    <property type="entry name" value="Periplasmic binding protein-like II"/>
    <property type="match status" value="1"/>
</dbReference>
<dbReference type="SUPFAM" id="SSF53850">
    <property type="entry name" value="Periplasmic binding protein-like II"/>
    <property type="match status" value="1"/>
</dbReference>
<evidence type="ECO:0000313" key="7">
    <source>
        <dbReference type="EMBL" id="MEW9310345.1"/>
    </source>
</evidence>
<keyword evidence="4 5" id="KW-0732">Signal</keyword>
<name>A0ABV3PXI7_9HYPH</name>
<evidence type="ECO:0000256" key="5">
    <source>
        <dbReference type="SAM" id="SignalP"/>
    </source>
</evidence>
<gene>
    <name evidence="7" type="ORF">ABXS05_32705</name>
</gene>
<comment type="caution">
    <text evidence="7">The sequence shown here is derived from an EMBL/GenBank/DDBJ whole genome shotgun (WGS) entry which is preliminary data.</text>
</comment>
<keyword evidence="8" id="KW-1185">Reference proteome</keyword>